<feature type="transmembrane region" description="Helical" evidence="1">
    <location>
        <begin position="228"/>
        <end position="252"/>
    </location>
</feature>
<feature type="transmembrane region" description="Helical" evidence="1">
    <location>
        <begin position="178"/>
        <end position="196"/>
    </location>
</feature>
<keyword evidence="1" id="KW-0472">Membrane</keyword>
<dbReference type="AlphaFoldDB" id="A0A178M7D7"/>
<feature type="transmembrane region" description="Helical" evidence="1">
    <location>
        <begin position="48"/>
        <end position="68"/>
    </location>
</feature>
<proteinExistence type="predicted"/>
<comment type="caution">
    <text evidence="2">The sequence shown here is derived from an EMBL/GenBank/DDBJ whole genome shotgun (WGS) entry which is preliminary data.</text>
</comment>
<evidence type="ECO:0000313" key="2">
    <source>
        <dbReference type="EMBL" id="OAN44443.1"/>
    </source>
</evidence>
<reference evidence="2 3" key="1">
    <citation type="submission" date="2016-04" db="EMBL/GenBank/DDBJ databases">
        <title>Chloroflexus islandicus sp. nov., a thermophilic filamentous anoxygenic phototrophic bacterium from geyser Strokkur (Iceland).</title>
        <authorList>
            <person name="Gaisin V.A."/>
            <person name="Kalashnikov A.M."/>
            <person name="Sukhacheva M.V."/>
            <person name="Grouzdev D.S."/>
            <person name="Ivanov T.M."/>
            <person name="Kuznetsov B."/>
            <person name="Gorlenko V.M."/>
        </authorList>
    </citation>
    <scope>NUCLEOTIDE SEQUENCE [LARGE SCALE GENOMIC DNA]</scope>
    <source>
        <strain evidence="3">isl-2</strain>
    </source>
</reference>
<keyword evidence="1" id="KW-0812">Transmembrane</keyword>
<feature type="transmembrane region" description="Helical" evidence="1">
    <location>
        <begin position="119"/>
        <end position="141"/>
    </location>
</feature>
<protein>
    <submittedName>
        <fullName evidence="2">Uncharacterized protein</fullName>
    </submittedName>
</protein>
<accession>A0A178M7D7</accession>
<keyword evidence="3" id="KW-1185">Reference proteome</keyword>
<feature type="transmembrane region" description="Helical" evidence="1">
    <location>
        <begin position="12"/>
        <end position="28"/>
    </location>
</feature>
<feature type="transmembrane region" description="Helical" evidence="1">
    <location>
        <begin position="88"/>
        <end position="107"/>
    </location>
</feature>
<dbReference type="EMBL" id="LWQS01000066">
    <property type="protein sequence ID" value="OAN44443.1"/>
    <property type="molecule type" value="Genomic_DNA"/>
</dbReference>
<dbReference type="STRING" id="1707952.A6A03_16680"/>
<keyword evidence="1" id="KW-1133">Transmembrane helix</keyword>
<evidence type="ECO:0000313" key="3">
    <source>
        <dbReference type="Proteomes" id="UP000078287"/>
    </source>
</evidence>
<dbReference type="Pfam" id="PF18900">
    <property type="entry name" value="DUF5656"/>
    <property type="match status" value="1"/>
</dbReference>
<feature type="transmembrane region" description="Helical" evidence="1">
    <location>
        <begin position="153"/>
        <end position="172"/>
    </location>
</feature>
<organism evidence="2 3">
    <name type="scientific">Chloroflexus islandicus</name>
    <dbReference type="NCBI Taxonomy" id="1707952"/>
    <lineage>
        <taxon>Bacteria</taxon>
        <taxon>Bacillati</taxon>
        <taxon>Chloroflexota</taxon>
        <taxon>Chloroflexia</taxon>
        <taxon>Chloroflexales</taxon>
        <taxon>Chloroflexineae</taxon>
        <taxon>Chloroflexaceae</taxon>
        <taxon>Chloroflexus</taxon>
    </lineage>
</organism>
<name>A0A178M7D7_9CHLR</name>
<dbReference type="RefSeq" id="WP_066789205.1">
    <property type="nucleotide sequence ID" value="NZ_LWQS01000066.1"/>
</dbReference>
<evidence type="ECO:0000256" key="1">
    <source>
        <dbReference type="SAM" id="Phobius"/>
    </source>
</evidence>
<feature type="transmembrane region" description="Helical" evidence="1">
    <location>
        <begin position="203"/>
        <end position="222"/>
    </location>
</feature>
<sequence length="280" mass="30638">MQSPQPRYEQIVTIAFIVTIGLAIVFLIDSSTVNPRFAFGGDLPEVSLSWLLIGSLALLAAMGADWIARSHPHPMNWILRSFGPLRSVTPAFWFLPGLSVVAAYAFWQLFNPVLGGTAFLLALIVTAGMLIVTLAAQYFSLDRQAEIHTPAQIVLHIIGYLIAFGSFSAIYYTRYRTLYSATMVALVSAFLIYALLNMQRRPISVGVALIAGIGIAELMWALNYWQTTFLLAGVVLVTVLYVVVGLLGYACIGQLNRRLLLEYSLVGIALVGGVAYMSLR</sequence>
<dbReference type="InterPro" id="IPR043715">
    <property type="entry name" value="DUF5656"/>
</dbReference>
<gene>
    <name evidence="2" type="ORF">A6A03_16680</name>
</gene>
<feature type="transmembrane region" description="Helical" evidence="1">
    <location>
        <begin position="259"/>
        <end position="279"/>
    </location>
</feature>
<dbReference type="Proteomes" id="UP000078287">
    <property type="component" value="Unassembled WGS sequence"/>
</dbReference>